<sequence>MSGMEGLLRGVGGTLARGVDAVRTRSERLTADSNRLLSEVDKTSRRLQQDSKQRLEQRVRDIQYLRGELELRLEEVLEETDALVASRTRVERALEATSEPLRVALLCLDERTKRPPVELACDEVERELLREVEVFEGVAVLFQRTLEQIVEQIRLNRSAKYHLEKDLKDKFQAQSIDDSCTLMSNPSLEPLPPGPSIAVSPDEWEGLSDINIRRAEQEKANCVSLRALVDSLLEQAASEMRSQLRATASAFHRQIQETKTAKAQMEDHLARVQCELTHQKRNMEALKVAVAEKEIPLSVAQARLSARAQRPGPERCCDPAQARLVAEVQELTSHINKMQKAAALSSVAQQNLVRCQLQLEDTMEVKANSLYVDQVLCGQHREPTVIHHF</sequence>
<dbReference type="GO" id="GO:0005930">
    <property type="term" value="C:axoneme"/>
    <property type="evidence" value="ECO:0007669"/>
    <property type="project" value="UniProtKB-SubCell"/>
</dbReference>
<dbReference type="PRINTS" id="PR00511">
    <property type="entry name" value="TEKTIN"/>
</dbReference>
<dbReference type="PANTHER" id="PTHR19960">
    <property type="entry name" value="TEKTIN"/>
    <property type="match status" value="1"/>
</dbReference>
<comment type="function">
    <text evidence="9">Microtubule inner protein (MIP) part of the dynein-decorated doublet microtubules (DMTs) in cilia and flagellar axoneme. Forms filamentous polymers in the walls of ciliary and flagellar microtubules.</text>
</comment>
<keyword evidence="7" id="KW-0206">Cytoskeleton</keyword>
<keyword evidence="14" id="KW-1185">Reference proteome</keyword>
<feature type="coiled-coil region" evidence="12">
    <location>
        <begin position="215"/>
        <end position="289"/>
    </location>
</feature>
<evidence type="ECO:0000256" key="6">
    <source>
        <dbReference type="ARBA" id="ARBA00023069"/>
    </source>
</evidence>
<dbReference type="InterPro" id="IPR000435">
    <property type="entry name" value="Tektins"/>
</dbReference>
<proteinExistence type="inferred from homology"/>
<evidence type="ECO:0000256" key="1">
    <source>
        <dbReference type="ARBA" id="ARBA00004611"/>
    </source>
</evidence>
<organism evidence="13 14">
    <name type="scientific">Muraenolepis orangiensis</name>
    <name type="common">Patagonian moray cod</name>
    <dbReference type="NCBI Taxonomy" id="630683"/>
    <lineage>
        <taxon>Eukaryota</taxon>
        <taxon>Metazoa</taxon>
        <taxon>Chordata</taxon>
        <taxon>Craniata</taxon>
        <taxon>Vertebrata</taxon>
        <taxon>Euteleostomi</taxon>
        <taxon>Actinopterygii</taxon>
        <taxon>Neopterygii</taxon>
        <taxon>Teleostei</taxon>
        <taxon>Neoteleostei</taxon>
        <taxon>Acanthomorphata</taxon>
        <taxon>Zeiogadaria</taxon>
        <taxon>Gadariae</taxon>
        <taxon>Gadiformes</taxon>
        <taxon>Muraenolepidoidei</taxon>
        <taxon>Muraenolepididae</taxon>
        <taxon>Muraenolepis</taxon>
    </lineage>
</organism>
<evidence type="ECO:0000256" key="5">
    <source>
        <dbReference type="ARBA" id="ARBA00023054"/>
    </source>
</evidence>
<comment type="caution">
    <text evidence="13">The sequence shown here is derived from an EMBL/GenBank/DDBJ whole genome shotgun (WGS) entry which is preliminary data.</text>
</comment>
<keyword evidence="3" id="KW-0963">Cytoplasm</keyword>
<dbReference type="InterPro" id="IPR048256">
    <property type="entry name" value="Tektin-like"/>
</dbReference>
<evidence type="ECO:0000256" key="9">
    <source>
        <dbReference type="ARBA" id="ARBA00045224"/>
    </source>
</evidence>
<keyword evidence="4 11" id="KW-0282">Flagellum</keyword>
<evidence type="ECO:0000313" key="13">
    <source>
        <dbReference type="EMBL" id="KAJ3591119.1"/>
    </source>
</evidence>
<keyword evidence="5 12" id="KW-0175">Coiled coil</keyword>
<evidence type="ECO:0000256" key="8">
    <source>
        <dbReference type="ARBA" id="ARBA00023273"/>
    </source>
</evidence>
<accession>A0A9Q0DMJ0</accession>
<reference evidence="13" key="1">
    <citation type="submission" date="2022-07" db="EMBL/GenBank/DDBJ databases">
        <title>Chromosome-level genome of Muraenolepis orangiensis.</title>
        <authorList>
            <person name="Kim J."/>
        </authorList>
    </citation>
    <scope>NUCLEOTIDE SEQUENCE</scope>
    <source>
        <strain evidence="13">KU_S4_2022</strain>
        <tissue evidence="13">Muscle</tissue>
    </source>
</reference>
<dbReference type="PANTHER" id="PTHR19960:SF25">
    <property type="entry name" value="TEKTIN-1"/>
    <property type="match status" value="1"/>
</dbReference>
<dbReference type="EMBL" id="JANIIK010000114">
    <property type="protein sequence ID" value="KAJ3591119.1"/>
    <property type="molecule type" value="Genomic_DNA"/>
</dbReference>
<evidence type="ECO:0000256" key="7">
    <source>
        <dbReference type="ARBA" id="ARBA00023212"/>
    </source>
</evidence>
<comment type="subcellular location">
    <subcellularLocation>
        <location evidence="11">Cytoplasm</location>
        <location evidence="11">Cytoskeleton</location>
        <location evidence="11">Cilium axoneme</location>
    </subcellularLocation>
    <subcellularLocation>
        <location evidence="1">Cytoplasm</location>
        <location evidence="1">Cytoskeleton</location>
        <location evidence="1">Flagellum axoneme</location>
    </subcellularLocation>
</comment>
<name>A0A9Q0DMJ0_9TELE</name>
<comment type="similarity">
    <text evidence="2 11">Belongs to the tektin family.</text>
</comment>
<gene>
    <name evidence="13" type="ORF">NHX12_009066</name>
</gene>
<dbReference type="Pfam" id="PF03148">
    <property type="entry name" value="Tektin"/>
    <property type="match status" value="1"/>
</dbReference>
<dbReference type="GO" id="GO:0015630">
    <property type="term" value="C:microtubule cytoskeleton"/>
    <property type="evidence" value="ECO:0007669"/>
    <property type="project" value="UniProtKB-UniRule"/>
</dbReference>
<dbReference type="GO" id="GO:0005634">
    <property type="term" value="C:nucleus"/>
    <property type="evidence" value="ECO:0007669"/>
    <property type="project" value="TreeGrafter"/>
</dbReference>
<dbReference type="GO" id="GO:0060294">
    <property type="term" value="P:cilium movement involved in cell motility"/>
    <property type="evidence" value="ECO:0007669"/>
    <property type="project" value="UniProtKB-UniRule"/>
</dbReference>
<keyword evidence="6 11" id="KW-0969">Cilium</keyword>
<protein>
    <recommendedName>
        <fullName evidence="11">Tektin</fullName>
    </recommendedName>
</protein>
<dbReference type="OrthoDB" id="10054259at2759"/>
<evidence type="ECO:0000313" key="14">
    <source>
        <dbReference type="Proteomes" id="UP001148018"/>
    </source>
</evidence>
<dbReference type="AlphaFoldDB" id="A0A9Q0DMJ0"/>
<evidence type="ECO:0000256" key="11">
    <source>
        <dbReference type="RuleBase" id="RU367040"/>
    </source>
</evidence>
<evidence type="ECO:0000256" key="4">
    <source>
        <dbReference type="ARBA" id="ARBA00022846"/>
    </source>
</evidence>
<keyword evidence="8 11" id="KW-0966">Cell projection</keyword>
<dbReference type="Proteomes" id="UP001148018">
    <property type="component" value="Unassembled WGS sequence"/>
</dbReference>
<dbReference type="GO" id="GO:0060271">
    <property type="term" value="P:cilium assembly"/>
    <property type="evidence" value="ECO:0007669"/>
    <property type="project" value="UniProtKB-UniRule"/>
</dbReference>
<comment type="subunit">
    <text evidence="10">Microtubule inner protein component of sperm flagellar doublet microtubules.</text>
</comment>
<evidence type="ECO:0000256" key="12">
    <source>
        <dbReference type="SAM" id="Coils"/>
    </source>
</evidence>
<evidence type="ECO:0000256" key="2">
    <source>
        <dbReference type="ARBA" id="ARBA00007209"/>
    </source>
</evidence>
<evidence type="ECO:0000256" key="3">
    <source>
        <dbReference type="ARBA" id="ARBA00022490"/>
    </source>
</evidence>
<evidence type="ECO:0000256" key="10">
    <source>
        <dbReference type="ARBA" id="ARBA00046435"/>
    </source>
</evidence>